<gene>
    <name evidence="1" type="ORF">ERS852448_00434</name>
</gene>
<evidence type="ECO:0000313" key="1">
    <source>
        <dbReference type="EMBL" id="CUM77677.1"/>
    </source>
</evidence>
<protein>
    <submittedName>
        <fullName evidence="1">Uncharacterized protein</fullName>
    </submittedName>
</protein>
<dbReference type="RefSeq" id="WP_055289127.1">
    <property type="nucleotide sequence ID" value="NZ_CP173382.1"/>
</dbReference>
<reference evidence="1 2" key="1">
    <citation type="submission" date="2015-09" db="EMBL/GenBank/DDBJ databases">
        <authorList>
            <consortium name="Pathogen Informatics"/>
        </authorList>
    </citation>
    <scope>NUCLEOTIDE SEQUENCE [LARGE SCALE GENOMIC DNA]</scope>
    <source>
        <strain evidence="1 2">2789STDY5608891</strain>
    </source>
</reference>
<dbReference type="STRING" id="39490.ERS852448_00434"/>
<dbReference type="OrthoDB" id="9939280at2"/>
<evidence type="ECO:0000313" key="2">
    <source>
        <dbReference type="Proteomes" id="UP000095492"/>
    </source>
</evidence>
<dbReference type="AlphaFoldDB" id="A0A173RIR7"/>
<dbReference type="Proteomes" id="UP000095492">
    <property type="component" value="Unassembled WGS sequence"/>
</dbReference>
<proteinExistence type="predicted"/>
<name>A0A173RIR7_EUBRA</name>
<accession>A0A173RIR7</accession>
<dbReference type="EMBL" id="CYYA01000002">
    <property type="protein sequence ID" value="CUM77677.1"/>
    <property type="molecule type" value="Genomic_DNA"/>
</dbReference>
<organism evidence="1 2">
    <name type="scientific">Eubacterium ramulus</name>
    <dbReference type="NCBI Taxonomy" id="39490"/>
    <lineage>
        <taxon>Bacteria</taxon>
        <taxon>Bacillati</taxon>
        <taxon>Bacillota</taxon>
        <taxon>Clostridia</taxon>
        <taxon>Eubacteriales</taxon>
        <taxon>Eubacteriaceae</taxon>
        <taxon>Eubacterium</taxon>
    </lineage>
</organism>
<dbReference type="GeneID" id="97391111"/>
<sequence length="210" mass="24530">MKRNYTTSIIQRGICLFLLVPLILGISISEMRASTQALYRAWDLNVYSMENMAWEYEVLENKEEREEKDKLEYYVSEVQSLNHTYGFEGSDDFVLLPQREKSIERVHMLRQMEKDLALLDMPETELNHVICLDDESMDISLPRADEYQVWYAEADIGQTEVVPISDTENATMLHTGYIINKNMKKGYPLRENLESSGDHISINNENLYLM</sequence>